<evidence type="ECO:0000256" key="4">
    <source>
        <dbReference type="ARBA" id="ARBA00022679"/>
    </source>
</evidence>
<protein>
    <submittedName>
        <fullName evidence="6">Glycosyltransferase family 2 protein</fullName>
    </submittedName>
</protein>
<comment type="similarity">
    <text evidence="2">Belongs to the glycosyltransferase 2 family.</text>
</comment>
<accession>A0ABW4YMV4</accession>
<evidence type="ECO:0000256" key="2">
    <source>
        <dbReference type="ARBA" id="ARBA00006739"/>
    </source>
</evidence>
<evidence type="ECO:0000313" key="6">
    <source>
        <dbReference type="EMBL" id="MFD2116985.1"/>
    </source>
</evidence>
<comment type="caution">
    <text evidence="6">The sequence shown here is derived from an EMBL/GenBank/DDBJ whole genome shotgun (WGS) entry which is preliminary data.</text>
</comment>
<sequence length="434" mass="50284">MSKETAVVICNWNKKTDLMLCIHSVFRSNYTNFDVIVVDNASTDGSVEAIEELAYPIHIIELADNIGGAGGFNAGIEKALEGAYEYIVLLDNDVIVDSIAINNMINIMKDNSNIGLLGAKIIASGTENILQEFGSYIDWDQFNIRPMNKGSLDTQDLPLLLECDYVPACALIARASAVRKVGLMDSQYFIYWDDIEWGYRMKQSGYKVMVTSKAKVWHKMGATERKTTFATYYFWRNRFHFFLEYIEQSQLDQFIDCIFNDLHKAIYFSKHNYRWSVIKSLVYAFEDALVGIRGKAQCDRIFEIEGITDRLAEWMDQSSPGNVIIKNYGSNKSVYQKVISRLTETGKYQVEETEPINHNDNYHICISDHILDIGQEILNYKYDLFIDSFNNIAHTEADRIYFMNYLQSLESSREWMFEYIERRVMQLNRGQYIR</sequence>
<dbReference type="Pfam" id="PF00535">
    <property type="entry name" value="Glycos_transf_2"/>
    <property type="match status" value="1"/>
</dbReference>
<dbReference type="CDD" id="cd04186">
    <property type="entry name" value="GT_2_like_c"/>
    <property type="match status" value="1"/>
</dbReference>
<keyword evidence="4" id="KW-0808">Transferase</keyword>
<dbReference type="InterPro" id="IPR001173">
    <property type="entry name" value="Glyco_trans_2-like"/>
</dbReference>
<dbReference type="RefSeq" id="WP_377773695.1">
    <property type="nucleotide sequence ID" value="NZ_JBHUHO010000033.1"/>
</dbReference>
<proteinExistence type="inferred from homology"/>
<dbReference type="SUPFAM" id="SSF53448">
    <property type="entry name" value="Nucleotide-diphospho-sugar transferases"/>
    <property type="match status" value="1"/>
</dbReference>
<evidence type="ECO:0000256" key="1">
    <source>
        <dbReference type="ARBA" id="ARBA00004776"/>
    </source>
</evidence>
<organism evidence="6 7">
    <name type="scientific">Paenibacillus yanchengensis</name>
    <dbReference type="NCBI Taxonomy" id="2035833"/>
    <lineage>
        <taxon>Bacteria</taxon>
        <taxon>Bacillati</taxon>
        <taxon>Bacillota</taxon>
        <taxon>Bacilli</taxon>
        <taxon>Bacillales</taxon>
        <taxon>Paenibacillaceae</taxon>
        <taxon>Paenibacillus</taxon>
    </lineage>
</organism>
<reference evidence="7" key="1">
    <citation type="journal article" date="2019" name="Int. J. Syst. Evol. Microbiol.">
        <title>The Global Catalogue of Microorganisms (GCM) 10K type strain sequencing project: providing services to taxonomists for standard genome sequencing and annotation.</title>
        <authorList>
            <consortium name="The Broad Institute Genomics Platform"/>
            <consortium name="The Broad Institute Genome Sequencing Center for Infectious Disease"/>
            <person name="Wu L."/>
            <person name="Ma J."/>
        </authorList>
    </citation>
    <scope>NUCLEOTIDE SEQUENCE [LARGE SCALE GENOMIC DNA]</scope>
    <source>
        <strain evidence="7">GH52</strain>
    </source>
</reference>
<keyword evidence="3" id="KW-0328">Glycosyltransferase</keyword>
<evidence type="ECO:0000313" key="7">
    <source>
        <dbReference type="Proteomes" id="UP001597362"/>
    </source>
</evidence>
<evidence type="ECO:0000256" key="3">
    <source>
        <dbReference type="ARBA" id="ARBA00022676"/>
    </source>
</evidence>
<dbReference type="PANTHER" id="PTHR43179:SF12">
    <property type="entry name" value="GALACTOFURANOSYLTRANSFERASE GLFT2"/>
    <property type="match status" value="1"/>
</dbReference>
<dbReference type="EMBL" id="JBHUHO010000033">
    <property type="protein sequence ID" value="MFD2116985.1"/>
    <property type="molecule type" value="Genomic_DNA"/>
</dbReference>
<comment type="pathway">
    <text evidence="1">Cell wall biogenesis; cell wall polysaccharide biosynthesis.</text>
</comment>
<dbReference type="Proteomes" id="UP001597362">
    <property type="component" value="Unassembled WGS sequence"/>
</dbReference>
<gene>
    <name evidence="6" type="ORF">ACFSJH_14745</name>
</gene>
<keyword evidence="7" id="KW-1185">Reference proteome</keyword>
<dbReference type="Gene3D" id="3.90.550.10">
    <property type="entry name" value="Spore Coat Polysaccharide Biosynthesis Protein SpsA, Chain A"/>
    <property type="match status" value="1"/>
</dbReference>
<evidence type="ECO:0000259" key="5">
    <source>
        <dbReference type="Pfam" id="PF00535"/>
    </source>
</evidence>
<name>A0ABW4YMV4_9BACL</name>
<feature type="domain" description="Glycosyltransferase 2-like" evidence="5">
    <location>
        <begin position="7"/>
        <end position="130"/>
    </location>
</feature>
<dbReference type="PANTHER" id="PTHR43179">
    <property type="entry name" value="RHAMNOSYLTRANSFERASE WBBL"/>
    <property type="match status" value="1"/>
</dbReference>
<dbReference type="InterPro" id="IPR029044">
    <property type="entry name" value="Nucleotide-diphossugar_trans"/>
</dbReference>